<feature type="transmembrane region" description="Helical" evidence="1">
    <location>
        <begin position="57"/>
        <end position="75"/>
    </location>
</feature>
<feature type="transmembrane region" description="Helical" evidence="1">
    <location>
        <begin position="172"/>
        <end position="192"/>
    </location>
</feature>
<evidence type="ECO:0000259" key="2">
    <source>
        <dbReference type="Pfam" id="PF00892"/>
    </source>
</evidence>
<feature type="transmembrane region" description="Helical" evidence="1">
    <location>
        <begin position="263"/>
        <end position="279"/>
    </location>
</feature>
<keyword evidence="1" id="KW-1133">Transmembrane helix</keyword>
<feature type="transmembrane region" description="Helical" evidence="1">
    <location>
        <begin position="30"/>
        <end position="51"/>
    </location>
</feature>
<accession>A0A851HT66</accession>
<dbReference type="Proteomes" id="UP000536442">
    <property type="component" value="Unassembled WGS sequence"/>
</dbReference>
<dbReference type="GO" id="GO:0016020">
    <property type="term" value="C:membrane"/>
    <property type="evidence" value="ECO:0007669"/>
    <property type="project" value="InterPro"/>
</dbReference>
<comment type="caution">
    <text evidence="3">The sequence shown here is derived from an EMBL/GenBank/DDBJ whole genome shotgun (WGS) entry which is preliminary data.</text>
</comment>
<gene>
    <name evidence="3" type="ORF">HLV39_11935</name>
</gene>
<evidence type="ECO:0000313" key="4">
    <source>
        <dbReference type="Proteomes" id="UP000536442"/>
    </source>
</evidence>
<name>A0A851HT66_9GAMM</name>
<evidence type="ECO:0000313" key="3">
    <source>
        <dbReference type="EMBL" id="NWN92203.1"/>
    </source>
</evidence>
<dbReference type="Gene3D" id="1.10.3730.20">
    <property type="match status" value="2"/>
</dbReference>
<keyword evidence="1" id="KW-0472">Membrane</keyword>
<feature type="domain" description="EamA" evidence="2">
    <location>
        <begin position="143"/>
        <end position="276"/>
    </location>
</feature>
<dbReference type="InterPro" id="IPR037185">
    <property type="entry name" value="EmrE-like"/>
</dbReference>
<sequence>MDPLVFGLVLASAFMHAGWNTLIKSGGAPLIRLAITNGVAALVMLPVGLYLGFPDPASWPFLIASMFVHLFYYLLLASGYRVADLSLLYPIARGSAPPLVALGAFLLAGERLSVMGVTSIAVISCAIGLMAYRIPHGNGGVKSILMALVIGALVATYSIMDGMGSRLTGNAMAYIAWMFFLDGLLLALWVLARHGREVPEFIRHHWFQGIASGVMYTASYGIVVWAMSSTPMTYVSALRETSVIVAAILGTRLLKEPLGGRRIFAACLVAFGVAMLQFSNL</sequence>
<keyword evidence="1" id="KW-0812">Transmembrane</keyword>
<dbReference type="InterPro" id="IPR000620">
    <property type="entry name" value="EamA_dom"/>
</dbReference>
<dbReference type="Pfam" id="PF00892">
    <property type="entry name" value="EamA"/>
    <property type="match status" value="1"/>
</dbReference>
<feature type="transmembrane region" description="Helical" evidence="1">
    <location>
        <begin position="6"/>
        <end position="23"/>
    </location>
</feature>
<evidence type="ECO:0000256" key="1">
    <source>
        <dbReference type="SAM" id="Phobius"/>
    </source>
</evidence>
<feature type="transmembrane region" description="Helical" evidence="1">
    <location>
        <begin position="114"/>
        <end position="132"/>
    </location>
</feature>
<dbReference type="SUPFAM" id="SSF103481">
    <property type="entry name" value="Multidrug resistance efflux transporter EmrE"/>
    <property type="match status" value="2"/>
</dbReference>
<feature type="transmembrane region" description="Helical" evidence="1">
    <location>
        <begin position="87"/>
        <end position="108"/>
    </location>
</feature>
<keyword evidence="4" id="KW-1185">Reference proteome</keyword>
<feature type="transmembrane region" description="Helical" evidence="1">
    <location>
        <begin position="144"/>
        <end position="160"/>
    </location>
</feature>
<protein>
    <submittedName>
        <fullName evidence="3">EamA family transporter</fullName>
    </submittedName>
</protein>
<feature type="transmembrane region" description="Helical" evidence="1">
    <location>
        <begin position="204"/>
        <end position="226"/>
    </location>
</feature>
<dbReference type="EMBL" id="JABEVQ010000006">
    <property type="protein sequence ID" value="NWN92203.1"/>
    <property type="molecule type" value="Genomic_DNA"/>
</dbReference>
<proteinExistence type="predicted"/>
<organism evidence="3 4">
    <name type="scientific">Marinobacter adhaerens</name>
    <dbReference type="NCBI Taxonomy" id="1033846"/>
    <lineage>
        <taxon>Bacteria</taxon>
        <taxon>Pseudomonadati</taxon>
        <taxon>Pseudomonadota</taxon>
        <taxon>Gammaproteobacteria</taxon>
        <taxon>Pseudomonadales</taxon>
        <taxon>Marinobacteraceae</taxon>
        <taxon>Marinobacter</taxon>
    </lineage>
</organism>
<reference evidence="3 4" key="1">
    <citation type="submission" date="2020-03" db="EMBL/GenBank/DDBJ databases">
        <title>Metagenomic, metatranscriptomic, and metabolomic analyses revealed the key microbes and metabolic features during the fermentation of ganjang, Korean traditional soy sauce.</title>
        <authorList>
            <person name="Chun B.H."/>
            <person name="Jeon C.O."/>
        </authorList>
    </citation>
    <scope>NUCLEOTIDE SEQUENCE [LARGE SCALE GENOMIC DNA]</scope>
    <source>
        <strain evidence="3 4">KG14</strain>
    </source>
</reference>
<dbReference type="AlphaFoldDB" id="A0A851HT66"/>